<dbReference type="PROSITE" id="PS00028">
    <property type="entry name" value="ZINC_FINGER_C2H2_1"/>
    <property type="match status" value="1"/>
</dbReference>
<accession>A0AAU9XPZ2</accession>
<dbReference type="GO" id="GO:0008270">
    <property type="term" value="F:zinc ion binding"/>
    <property type="evidence" value="ECO:0007669"/>
    <property type="project" value="UniProtKB-KW"/>
</dbReference>
<dbReference type="SMART" id="SM00355">
    <property type="entry name" value="ZnF_C2H2"/>
    <property type="match status" value="1"/>
</dbReference>
<keyword evidence="1" id="KW-0862">Zinc</keyword>
<feature type="compositionally biased region" description="Basic and acidic residues" evidence="2">
    <location>
        <begin position="107"/>
        <end position="116"/>
    </location>
</feature>
<name>A0AAU9XPZ2_9CNID</name>
<feature type="region of interest" description="Disordered" evidence="2">
    <location>
        <begin position="96"/>
        <end position="118"/>
    </location>
</feature>
<feature type="domain" description="C2H2-type" evidence="3">
    <location>
        <begin position="83"/>
        <end position="111"/>
    </location>
</feature>
<reference evidence="4 5" key="1">
    <citation type="submission" date="2022-05" db="EMBL/GenBank/DDBJ databases">
        <authorList>
            <consortium name="Genoscope - CEA"/>
            <person name="William W."/>
        </authorList>
    </citation>
    <scope>NUCLEOTIDE SEQUENCE [LARGE SCALE GENOMIC DNA]</scope>
</reference>
<feature type="compositionally biased region" description="Basic residues" evidence="2">
    <location>
        <begin position="96"/>
        <end position="105"/>
    </location>
</feature>
<dbReference type="PROSITE" id="PS50157">
    <property type="entry name" value="ZINC_FINGER_C2H2_2"/>
    <property type="match status" value="1"/>
</dbReference>
<dbReference type="InterPro" id="IPR013087">
    <property type="entry name" value="Znf_C2H2_type"/>
</dbReference>
<gene>
    <name evidence="4" type="ORF">PMEA_00027421</name>
</gene>
<feature type="non-terminal residue" evidence="4">
    <location>
        <position position="1"/>
    </location>
</feature>
<organism evidence="4 5">
    <name type="scientific">Pocillopora meandrina</name>
    <dbReference type="NCBI Taxonomy" id="46732"/>
    <lineage>
        <taxon>Eukaryota</taxon>
        <taxon>Metazoa</taxon>
        <taxon>Cnidaria</taxon>
        <taxon>Anthozoa</taxon>
        <taxon>Hexacorallia</taxon>
        <taxon>Scleractinia</taxon>
        <taxon>Astrocoeniina</taxon>
        <taxon>Pocilloporidae</taxon>
        <taxon>Pocillopora</taxon>
    </lineage>
</organism>
<dbReference type="AlphaFoldDB" id="A0AAU9XPZ2"/>
<dbReference type="Proteomes" id="UP001159428">
    <property type="component" value="Unassembled WGS sequence"/>
</dbReference>
<keyword evidence="1" id="KW-0479">Metal-binding</keyword>
<evidence type="ECO:0000256" key="2">
    <source>
        <dbReference type="SAM" id="MobiDB-lite"/>
    </source>
</evidence>
<evidence type="ECO:0000313" key="5">
    <source>
        <dbReference type="Proteomes" id="UP001159428"/>
    </source>
</evidence>
<evidence type="ECO:0000259" key="3">
    <source>
        <dbReference type="PROSITE" id="PS50157"/>
    </source>
</evidence>
<sequence length="421" mass="47599">VSRGDWLGKPANFKGPNNRVPAEVELTRHVTLTVHTTNKMADATNELFVFGDDFETILNMLEEDEAIEKHFSTTAIDVQSADFVCSECGKKYKTRGGYQRHRASKHNPNENDRQERTTLTPSSLAEIVKYAIQTVNRGRAFAPSLRNELNLYQFKQFDEGTDEFTLLKTIYDGYLKNGDIEKFYGKYYGQVPLQSTKFFSGLSHNAATLLATKVADSMLVYCKSTKACCSNNHPTQTLLSEREKAGLQYVGGYVLHNLHKQHAKISTIESNHAMAILKAGKLETGSDSQRLVSSLSRGGLWSITKPAEKIFIRTEHYFRQMTSTVNLARVDIADIVGKSVSDSELLSNYYLLVSDAELVPDNHIVKDILHGIVHLYVRVRSFSFAKDIIQRHKINTKQSKAKALRKEISRSCEEQQQERLH</sequence>
<proteinExistence type="predicted"/>
<protein>
    <recommendedName>
        <fullName evidence="3">C2H2-type domain-containing protein</fullName>
    </recommendedName>
</protein>
<dbReference type="EMBL" id="CALNXJ010000055">
    <property type="protein sequence ID" value="CAH3154156.1"/>
    <property type="molecule type" value="Genomic_DNA"/>
</dbReference>
<evidence type="ECO:0000256" key="1">
    <source>
        <dbReference type="PROSITE-ProRule" id="PRU00042"/>
    </source>
</evidence>
<evidence type="ECO:0000313" key="4">
    <source>
        <dbReference type="EMBL" id="CAH3154156.1"/>
    </source>
</evidence>
<comment type="caution">
    <text evidence="4">The sequence shown here is derived from an EMBL/GenBank/DDBJ whole genome shotgun (WGS) entry which is preliminary data.</text>
</comment>
<keyword evidence="1" id="KW-0863">Zinc-finger</keyword>
<keyword evidence="5" id="KW-1185">Reference proteome</keyword>